<feature type="transmembrane region" description="Helical" evidence="1">
    <location>
        <begin position="72"/>
        <end position="89"/>
    </location>
</feature>
<reference evidence="2 3" key="1">
    <citation type="journal article" date="2015" name="Environ. Microbiol.">
        <title>Genome analyses suggest the presence of polyploidy and recent human-driven expansions in eight global populations of the honeybee pathogen Nosema ceranae.</title>
        <authorList>
            <person name="Pelin A."/>
            <person name="Selman M."/>
            <person name="Aris-Brosou S."/>
            <person name="Farinelli L."/>
            <person name="Corradi N."/>
        </authorList>
    </citation>
    <scope>NUCLEOTIDE SEQUENCE [LARGE SCALE GENOMIC DNA]</scope>
    <source>
        <strain evidence="2 3">PA08 1199</strain>
    </source>
</reference>
<keyword evidence="3" id="KW-1185">Reference proteome</keyword>
<dbReference type="Proteomes" id="UP000034350">
    <property type="component" value="Unassembled WGS sequence"/>
</dbReference>
<name>A0A0F9WVA0_9MICR</name>
<evidence type="ECO:0000313" key="3">
    <source>
        <dbReference type="Proteomes" id="UP000034350"/>
    </source>
</evidence>
<keyword evidence="1" id="KW-0472">Membrane</keyword>
<dbReference type="EMBL" id="JPQZ01000001">
    <property type="protein sequence ID" value="KKO76663.1"/>
    <property type="molecule type" value="Genomic_DNA"/>
</dbReference>
<comment type="caution">
    <text evidence="2">The sequence shown here is derived from an EMBL/GenBank/DDBJ whole genome shotgun (WGS) entry which is preliminary data.</text>
</comment>
<evidence type="ECO:0000256" key="1">
    <source>
        <dbReference type="SAM" id="Phobius"/>
    </source>
</evidence>
<dbReference type="VEuPathDB" id="MicrosporidiaDB:AAJ76_100092878"/>
<gene>
    <name evidence="2" type="ORF">AAJ76_100092878</name>
</gene>
<feature type="transmembrane region" description="Helical" evidence="1">
    <location>
        <begin position="29"/>
        <end position="52"/>
    </location>
</feature>
<dbReference type="GeneID" id="36318572"/>
<evidence type="ECO:0000313" key="2">
    <source>
        <dbReference type="EMBL" id="KKO76663.1"/>
    </source>
</evidence>
<organism evidence="2 3">
    <name type="scientific">Vairimorpha ceranae</name>
    <dbReference type="NCBI Taxonomy" id="40302"/>
    <lineage>
        <taxon>Eukaryota</taxon>
        <taxon>Fungi</taxon>
        <taxon>Fungi incertae sedis</taxon>
        <taxon>Microsporidia</taxon>
        <taxon>Nosematidae</taxon>
        <taxon>Vairimorpha</taxon>
    </lineage>
</organism>
<keyword evidence="1" id="KW-1133">Transmembrane helix</keyword>
<accession>A0A0F9WVA0</accession>
<dbReference type="VEuPathDB" id="MicrosporidiaDB:G9O61_00g002090"/>
<dbReference type="RefSeq" id="XP_024332405.1">
    <property type="nucleotide sequence ID" value="XM_024473675.1"/>
</dbReference>
<proteinExistence type="predicted"/>
<protein>
    <submittedName>
        <fullName evidence="2">Uncharacterized protein</fullName>
    </submittedName>
</protein>
<keyword evidence="1" id="KW-0812">Transmembrane</keyword>
<dbReference type="AlphaFoldDB" id="A0A0F9WVA0"/>
<sequence>MNKKSESKLSKKYIFSEDDFFSYVDSSAFIFYIFLTIGSLFSALFINSQFAIYGLIPLSFSNMVGCYPSEKYILYVVDMTYIFYGLLFYKR</sequence>